<dbReference type="Proteomes" id="UP001348397">
    <property type="component" value="Unassembled WGS sequence"/>
</dbReference>
<evidence type="ECO:0000313" key="2">
    <source>
        <dbReference type="Proteomes" id="UP001348397"/>
    </source>
</evidence>
<accession>A0ABU6HVV1</accession>
<dbReference type="RefSeq" id="WP_326321884.1">
    <property type="nucleotide sequence ID" value="NZ_JAYLAA010000050.1"/>
</dbReference>
<keyword evidence="2" id="KW-1185">Reference proteome</keyword>
<organism evidence="1 2">
    <name type="scientific">Chryseobacterium salviniae</name>
    <dbReference type="NCBI Taxonomy" id="3101750"/>
    <lineage>
        <taxon>Bacteria</taxon>
        <taxon>Pseudomonadati</taxon>
        <taxon>Bacteroidota</taxon>
        <taxon>Flavobacteriia</taxon>
        <taxon>Flavobacteriales</taxon>
        <taxon>Weeksellaceae</taxon>
        <taxon>Chryseobacterium group</taxon>
        <taxon>Chryseobacterium</taxon>
    </lineage>
</organism>
<gene>
    <name evidence="1" type="ORF">SOP96_15915</name>
</gene>
<comment type="caution">
    <text evidence="1">The sequence shown here is derived from an EMBL/GenBank/DDBJ whole genome shotgun (WGS) entry which is preliminary data.</text>
</comment>
<evidence type="ECO:0000313" key="1">
    <source>
        <dbReference type="EMBL" id="MEC3877201.1"/>
    </source>
</evidence>
<name>A0ABU6HVV1_9FLAO</name>
<dbReference type="EMBL" id="JAYLAA010000050">
    <property type="protein sequence ID" value="MEC3877201.1"/>
    <property type="molecule type" value="Genomic_DNA"/>
</dbReference>
<proteinExistence type="predicted"/>
<protein>
    <submittedName>
        <fullName evidence="1">GNAT family N-acetyltransferase</fullName>
    </submittedName>
</protein>
<reference evidence="1 2" key="1">
    <citation type="submission" date="2024-01" db="EMBL/GenBank/DDBJ databases">
        <title>Chryseobacterium sp. T9W2-O.</title>
        <authorList>
            <person name="Maltman C."/>
        </authorList>
    </citation>
    <scope>NUCLEOTIDE SEQUENCE [LARGE SCALE GENOMIC DNA]</scope>
    <source>
        <strain evidence="1 2">T9W2-O</strain>
    </source>
</reference>
<sequence>MEIEATRYQESDKAAWDIFAKESKNGLFFFQRDYMDYHAARFPDHSLIFRKKNQIVAIFPANEKGKEIHSHGGLTYGSLLISIKTKSVDVLEIFTAMMKYYSSCSFEKIIYKAIPYIFAKIPFQEDLYALFINNAKIFRRDISSVISIKNKLPLAKSPAKKFKDCSALNLTISQNRNFKNYWKLLTSVLQSHNAKPTHSLEEINLLSERFPDHIKLFEVYENNQLICGTVLFDFGNVIHTQYLANSQRGKIIGALDYLIIKLIEDQFRDREYFSFGISTENQGLYLNEGLINQKEMFGGRAVCHDFYEIALL</sequence>
<dbReference type="Gene3D" id="3.40.630.30">
    <property type="match status" value="1"/>
</dbReference>
<dbReference type="SUPFAM" id="SSF55729">
    <property type="entry name" value="Acyl-CoA N-acyltransferases (Nat)"/>
    <property type="match status" value="1"/>
</dbReference>
<dbReference type="InterPro" id="IPR016181">
    <property type="entry name" value="Acyl_CoA_acyltransferase"/>
</dbReference>